<feature type="chain" id="PRO_5039145759" description="Lipoprotein" evidence="2">
    <location>
        <begin position="22"/>
        <end position="190"/>
    </location>
</feature>
<feature type="region of interest" description="Disordered" evidence="1">
    <location>
        <begin position="29"/>
        <end position="79"/>
    </location>
</feature>
<accession>A0A251YSE3</accession>
<dbReference type="EMBL" id="MDJZ01000005">
    <property type="protein sequence ID" value="OUE27156.1"/>
    <property type="molecule type" value="Genomic_DNA"/>
</dbReference>
<protein>
    <recommendedName>
        <fullName evidence="5">Lipoprotein</fullName>
    </recommendedName>
</protein>
<sequence>MSRTHRTARPPRSWAPVVAVAAGALLLAGCTTDGGQPAPETTPPAASAPADAGAEAGSGGSASPEPSVTRAPGPPTEDELATCSTLAQVLPDSTKLVQALGDGKAVDPTLLDRVKQGDAALAGMAPENMQPLVTSFSTIVDELDALRSGADTDGASLDTGQYLRATSAFLDYCLDDVGYVPPSATPAPAP</sequence>
<organism evidence="3 4">
    <name type="scientific">Clavibacter michiganensis</name>
    <dbReference type="NCBI Taxonomy" id="28447"/>
    <lineage>
        <taxon>Bacteria</taxon>
        <taxon>Bacillati</taxon>
        <taxon>Actinomycetota</taxon>
        <taxon>Actinomycetes</taxon>
        <taxon>Micrococcales</taxon>
        <taxon>Microbacteriaceae</taxon>
        <taxon>Clavibacter</taxon>
    </lineage>
</organism>
<feature type="compositionally biased region" description="Low complexity" evidence="1">
    <location>
        <begin position="29"/>
        <end position="67"/>
    </location>
</feature>
<reference evidence="3 4" key="1">
    <citation type="submission" date="2016-08" db="EMBL/GenBank/DDBJ databases">
        <title>Genome sequence of Clavibacter michiganensis spp strain CFBP8019.</title>
        <authorList>
            <person name="Thapa S.P."/>
            <person name="Coaker G."/>
            <person name="Jacques M.-A."/>
        </authorList>
    </citation>
    <scope>NUCLEOTIDE SEQUENCE [LARGE SCALE GENOMIC DNA]</scope>
    <source>
        <strain evidence="3">CFBP8019</strain>
    </source>
</reference>
<dbReference type="Proteomes" id="UP000195101">
    <property type="component" value="Unassembled WGS sequence"/>
</dbReference>
<comment type="caution">
    <text evidence="3">The sequence shown here is derived from an EMBL/GenBank/DDBJ whole genome shotgun (WGS) entry which is preliminary data.</text>
</comment>
<evidence type="ECO:0008006" key="5">
    <source>
        <dbReference type="Google" id="ProtNLM"/>
    </source>
</evidence>
<dbReference type="PROSITE" id="PS51257">
    <property type="entry name" value="PROKAR_LIPOPROTEIN"/>
    <property type="match status" value="1"/>
</dbReference>
<feature type="signal peptide" evidence="2">
    <location>
        <begin position="1"/>
        <end position="21"/>
    </location>
</feature>
<name>A0A251YSE3_9MICO</name>
<proteinExistence type="predicted"/>
<dbReference type="OrthoDB" id="5123142at2"/>
<keyword evidence="4" id="KW-1185">Reference proteome</keyword>
<gene>
    <name evidence="3" type="ORF">BFL37_03485</name>
</gene>
<evidence type="ECO:0000256" key="1">
    <source>
        <dbReference type="SAM" id="MobiDB-lite"/>
    </source>
</evidence>
<dbReference type="RefSeq" id="WP_086513774.1">
    <property type="nucleotide sequence ID" value="NZ_MDJZ01000005.1"/>
</dbReference>
<evidence type="ECO:0000256" key="2">
    <source>
        <dbReference type="SAM" id="SignalP"/>
    </source>
</evidence>
<evidence type="ECO:0000313" key="4">
    <source>
        <dbReference type="Proteomes" id="UP000195101"/>
    </source>
</evidence>
<evidence type="ECO:0000313" key="3">
    <source>
        <dbReference type="EMBL" id="OUE27156.1"/>
    </source>
</evidence>
<dbReference type="AlphaFoldDB" id="A0A251YSE3"/>
<keyword evidence="2" id="KW-0732">Signal</keyword>